<dbReference type="AlphaFoldDB" id="A0ABD2YGI3"/>
<keyword evidence="3" id="KW-1185">Reference proteome</keyword>
<sequence>MNSQYRNNRYRLHKFFLTYSTKEEAMEHILEVFCRMIGYGFAITSQAHNFRKLVRGTKKKKKKAENDIHTTVGTKSLASVVEEKDKIKELHASTLVTTKEICEKEVGYVPGQPHPSKSQAANFQLFRVEIEKHMKRADAAAAQTTALVEQSMLNKRLLRIWNNKKEKQKSCTSSLLRK</sequence>
<evidence type="ECO:0000259" key="1">
    <source>
        <dbReference type="PROSITE" id="PS50229"/>
    </source>
</evidence>
<feature type="domain" description="WH1" evidence="1">
    <location>
        <begin position="1"/>
        <end position="61"/>
    </location>
</feature>
<gene>
    <name evidence="2" type="ORF">ACH5RR_031885</name>
</gene>
<dbReference type="PROSITE" id="PS50229">
    <property type="entry name" value="WH1"/>
    <property type="match status" value="1"/>
</dbReference>
<accession>A0ABD2YGI3</accession>
<organism evidence="2 3">
    <name type="scientific">Cinchona calisaya</name>
    <dbReference type="NCBI Taxonomy" id="153742"/>
    <lineage>
        <taxon>Eukaryota</taxon>
        <taxon>Viridiplantae</taxon>
        <taxon>Streptophyta</taxon>
        <taxon>Embryophyta</taxon>
        <taxon>Tracheophyta</taxon>
        <taxon>Spermatophyta</taxon>
        <taxon>Magnoliopsida</taxon>
        <taxon>eudicotyledons</taxon>
        <taxon>Gunneridae</taxon>
        <taxon>Pentapetalae</taxon>
        <taxon>asterids</taxon>
        <taxon>lamiids</taxon>
        <taxon>Gentianales</taxon>
        <taxon>Rubiaceae</taxon>
        <taxon>Cinchonoideae</taxon>
        <taxon>Cinchoneae</taxon>
        <taxon>Cinchona</taxon>
    </lineage>
</organism>
<dbReference type="EMBL" id="JBJUIK010000013">
    <property type="protein sequence ID" value="KAL3506503.1"/>
    <property type="molecule type" value="Genomic_DNA"/>
</dbReference>
<proteinExistence type="predicted"/>
<dbReference type="InterPro" id="IPR000697">
    <property type="entry name" value="WH1/EVH1_dom"/>
</dbReference>
<evidence type="ECO:0000313" key="3">
    <source>
        <dbReference type="Proteomes" id="UP001630127"/>
    </source>
</evidence>
<dbReference type="Proteomes" id="UP001630127">
    <property type="component" value="Unassembled WGS sequence"/>
</dbReference>
<evidence type="ECO:0000313" key="2">
    <source>
        <dbReference type="EMBL" id="KAL3506503.1"/>
    </source>
</evidence>
<protein>
    <recommendedName>
        <fullName evidence="1">WH1 domain-containing protein</fullName>
    </recommendedName>
</protein>
<comment type="caution">
    <text evidence="2">The sequence shown here is derived from an EMBL/GenBank/DDBJ whole genome shotgun (WGS) entry which is preliminary data.</text>
</comment>
<reference evidence="2 3" key="1">
    <citation type="submission" date="2024-11" db="EMBL/GenBank/DDBJ databases">
        <title>A near-complete genome assembly of Cinchona calisaya.</title>
        <authorList>
            <person name="Lian D.C."/>
            <person name="Zhao X.W."/>
            <person name="Wei L."/>
        </authorList>
    </citation>
    <scope>NUCLEOTIDE SEQUENCE [LARGE SCALE GENOMIC DNA]</scope>
    <source>
        <tissue evidence="2">Nenye</tissue>
    </source>
</reference>
<name>A0ABD2YGI3_9GENT</name>